<protein>
    <recommendedName>
        <fullName evidence="2">POTRA domain-containing protein</fullName>
    </recommendedName>
</protein>
<evidence type="ECO:0000313" key="1">
    <source>
        <dbReference type="EMBL" id="ARO90536.1"/>
    </source>
</evidence>
<evidence type="ECO:0008006" key="2">
    <source>
        <dbReference type="Google" id="ProtNLM"/>
    </source>
</evidence>
<keyword evidence="1" id="KW-0934">Plastid</keyword>
<gene>
    <name evidence="1" type="primary">orf661</name>
</gene>
<dbReference type="AlphaFoldDB" id="A0A1Y9TLP7"/>
<organism evidence="1">
    <name type="scientific">Boldia erythrosiphon</name>
    <dbReference type="NCBI Taxonomy" id="74908"/>
    <lineage>
        <taxon>Eukaryota</taxon>
        <taxon>Rhodophyta</taxon>
        <taxon>Compsopogonophyceae</taxon>
        <taxon>Compsopogonales</taxon>
        <taxon>Boldiaceae</taxon>
        <taxon>Boldia</taxon>
    </lineage>
</organism>
<reference evidence="1" key="1">
    <citation type="submission" date="2017-03" db="EMBL/GenBank/DDBJ databases">
        <title>The new red algal subphylum Proteorhodophytina comprises the largest and most divergent plastid genomes known.</title>
        <authorList>
            <person name="Munoz-Gomez S.A."/>
            <person name="Mejia-Franco F.G."/>
            <person name="Durnin K."/>
            <person name="Morgan C."/>
            <person name="Grisdale C.J."/>
            <person name="Archibald J.M."/>
            <person name="Slamovits C.H."/>
        </authorList>
    </citation>
    <scope>NUCLEOTIDE SEQUENCE</scope>
    <source>
        <strain evidence="1">UTEX LB2858</strain>
    </source>
</reference>
<dbReference type="EMBL" id="KY709208">
    <property type="protein sequence ID" value="ARO90536.1"/>
    <property type="molecule type" value="Genomic_DNA"/>
</dbReference>
<name>A0A1Y9TLP7_9RHOD</name>
<geneLocation type="chloroplast" evidence="1"/>
<dbReference type="GeneID" id="32891358"/>
<sequence length="745" mass="88150">MEFYYFLSQQLLNSNITNNNLISRKFNIQGIENKLLLQEIKKLFKLDELEIISGEMTKKEIDNLLNKIRLSGFFKEVQLSNTLINNSQIITFNLNVNPILLKINLINNKYLLIPQKFLISLFTDQIGYPKNFRKMHNAIQEIYKWYYNKGFKWVRIEILDSKQDINSINIKISEGIINSIQFHCPNINQNSIDSIKYAYLIKSLKKCLRLEENTRLNHKKIEQGIKAIKYKNILENCDYRVNYSAKNRNEIDIIINLYHLADRATYLTGKNITLITEIIESIEANLYNSLNILLKHYILSSFYYIKNINKISKPKSIVSATIVHSIDDKSFTTNIDSIMTNKKLYIFTDLYEWYINSPILRKNNHIKLKHYLRNLGKEQQYFTLDFEIPNVSNEMNMVFCLPWIYLIDEYSGELQIKILEKSFDVKSSSIVEAINQFTKSNFLLTKSMLNVKKIIINCNYEINSKIKLTKSLEISQVNDSYKCLKNKNVSYINTYLGAPYIKRLYFQRNLFLHYLSRLEKKTSYNYLSMILEINYISKDKNINWIKKGMNIKFLSQFFLPIRTFYTFYTTHCYKKFISKSIIKSTLYSACGKHKLTEKKQFIISDIEIGNILGYNHILPITESFHIPVPYTIKACNKYYKGLPKLFYKFTLEYHRPITRLNNLFIFFDYIYLLPSKLKFIKTDINRILFIDSVLENYHYNASLGLGIQFRLPLKQIPAIRLEYGLNIIQHSYLHLRVAGEFSNII</sequence>
<keyword evidence="1" id="KW-0150">Chloroplast</keyword>
<dbReference type="Gene3D" id="3.10.20.310">
    <property type="entry name" value="membrane protein fhac"/>
    <property type="match status" value="1"/>
</dbReference>
<proteinExistence type="predicted"/>
<accession>A0A1Y9TLP7</accession>
<dbReference type="RefSeq" id="YP_009369848.1">
    <property type="nucleotide sequence ID" value="NC_034776.1"/>
</dbReference>